<keyword evidence="4" id="KW-1185">Reference proteome</keyword>
<evidence type="ECO:0000313" key="3">
    <source>
        <dbReference type="EMBL" id="KAL1124801.1"/>
    </source>
</evidence>
<sequence>MLKIALLTFAVLLVYGEAKKSSSSSGEHNSSLIRARYLGYTAKTIVSRAKHTVEQIAMSTTRFEGKVLSRPTQICLDRARQQFILQNTPYVQTLYEPIIKTTDKIEELLGGKMSKKERKKLEKQLPRLLEEISQQMRANEDMVKSHLREDAITLKHEADLCLREQHL</sequence>
<evidence type="ECO:0000256" key="2">
    <source>
        <dbReference type="SAM" id="SignalP"/>
    </source>
</evidence>
<keyword evidence="2" id="KW-0732">Signal</keyword>
<reference evidence="3 4" key="1">
    <citation type="submission" date="2024-07" db="EMBL/GenBank/DDBJ databases">
        <title>Chromosome-level genome assembly of the water stick insect Ranatra chinensis (Heteroptera: Nepidae).</title>
        <authorList>
            <person name="Liu X."/>
        </authorList>
    </citation>
    <scope>NUCLEOTIDE SEQUENCE [LARGE SCALE GENOMIC DNA]</scope>
    <source>
        <strain evidence="3">Cailab_2021Rc</strain>
        <tissue evidence="3">Muscle</tissue>
    </source>
</reference>
<evidence type="ECO:0000313" key="4">
    <source>
        <dbReference type="Proteomes" id="UP001558652"/>
    </source>
</evidence>
<feature type="signal peptide" evidence="2">
    <location>
        <begin position="1"/>
        <end position="18"/>
    </location>
</feature>
<gene>
    <name evidence="3" type="ORF">AAG570_001422</name>
</gene>
<feature type="coiled-coil region" evidence="1">
    <location>
        <begin position="118"/>
        <end position="149"/>
    </location>
</feature>
<feature type="chain" id="PRO_5044793839" evidence="2">
    <location>
        <begin position="19"/>
        <end position="167"/>
    </location>
</feature>
<comment type="caution">
    <text evidence="3">The sequence shown here is derived from an EMBL/GenBank/DDBJ whole genome shotgun (WGS) entry which is preliminary data.</text>
</comment>
<keyword evidence="1" id="KW-0175">Coiled coil</keyword>
<evidence type="ECO:0000256" key="1">
    <source>
        <dbReference type="SAM" id="Coils"/>
    </source>
</evidence>
<dbReference type="EMBL" id="JBFDAA010000010">
    <property type="protein sequence ID" value="KAL1124801.1"/>
    <property type="molecule type" value="Genomic_DNA"/>
</dbReference>
<protein>
    <submittedName>
        <fullName evidence="3">Uncharacterized protein</fullName>
    </submittedName>
</protein>
<organism evidence="3 4">
    <name type="scientific">Ranatra chinensis</name>
    <dbReference type="NCBI Taxonomy" id="642074"/>
    <lineage>
        <taxon>Eukaryota</taxon>
        <taxon>Metazoa</taxon>
        <taxon>Ecdysozoa</taxon>
        <taxon>Arthropoda</taxon>
        <taxon>Hexapoda</taxon>
        <taxon>Insecta</taxon>
        <taxon>Pterygota</taxon>
        <taxon>Neoptera</taxon>
        <taxon>Paraneoptera</taxon>
        <taxon>Hemiptera</taxon>
        <taxon>Heteroptera</taxon>
        <taxon>Panheteroptera</taxon>
        <taxon>Nepomorpha</taxon>
        <taxon>Nepidae</taxon>
        <taxon>Ranatrinae</taxon>
        <taxon>Ranatra</taxon>
    </lineage>
</organism>
<dbReference type="Proteomes" id="UP001558652">
    <property type="component" value="Unassembled WGS sequence"/>
</dbReference>
<dbReference type="AlphaFoldDB" id="A0ABD0YBU1"/>
<proteinExistence type="predicted"/>
<name>A0ABD0YBU1_9HEMI</name>
<accession>A0ABD0YBU1</accession>